<dbReference type="EMBL" id="DVOR01000174">
    <property type="protein sequence ID" value="HIV09540.1"/>
    <property type="molecule type" value="Genomic_DNA"/>
</dbReference>
<comment type="caution">
    <text evidence="2">The sequence shown here is derived from an EMBL/GenBank/DDBJ whole genome shotgun (WGS) entry which is preliminary data.</text>
</comment>
<feature type="transmembrane region" description="Helical" evidence="1">
    <location>
        <begin position="53"/>
        <end position="74"/>
    </location>
</feature>
<dbReference type="Proteomes" id="UP000886845">
    <property type="component" value="Unassembled WGS sequence"/>
</dbReference>
<organism evidence="2 3">
    <name type="scientific">Candidatus Spyradenecus faecavium</name>
    <dbReference type="NCBI Taxonomy" id="2840947"/>
    <lineage>
        <taxon>Bacteria</taxon>
        <taxon>Pseudomonadati</taxon>
        <taxon>Lentisphaerota</taxon>
        <taxon>Lentisphaeria</taxon>
        <taxon>Lentisphaerales</taxon>
        <taxon>Lentisphaeraceae</taxon>
        <taxon>Lentisphaeraceae incertae sedis</taxon>
        <taxon>Candidatus Spyradenecus</taxon>
    </lineage>
</organism>
<name>A0A9D1NMT5_9BACT</name>
<dbReference type="AlphaFoldDB" id="A0A9D1NMT5"/>
<evidence type="ECO:0000313" key="3">
    <source>
        <dbReference type="Proteomes" id="UP000886845"/>
    </source>
</evidence>
<keyword evidence="1" id="KW-0472">Membrane</keyword>
<proteinExistence type="predicted"/>
<reference evidence="2" key="1">
    <citation type="submission" date="2020-10" db="EMBL/GenBank/DDBJ databases">
        <authorList>
            <person name="Gilroy R."/>
        </authorList>
    </citation>
    <scope>NUCLEOTIDE SEQUENCE</scope>
    <source>
        <strain evidence="2">35461</strain>
    </source>
</reference>
<protein>
    <submittedName>
        <fullName evidence="2">Uncharacterized protein</fullName>
    </submittedName>
</protein>
<keyword evidence="1" id="KW-1133">Transmembrane helix</keyword>
<accession>A0A9D1NMT5</accession>
<evidence type="ECO:0000313" key="2">
    <source>
        <dbReference type="EMBL" id="HIV09540.1"/>
    </source>
</evidence>
<keyword evidence="1" id="KW-0812">Transmembrane</keyword>
<sequence length="124" mass="13361">MTDPTRRPAGAPLHLLHLLNLLKILAVPRAVARPQSAPNLRTTEGLSSEAKKHLRFLFLSPVAALALLAAALLISGCRTYTVVAADREVIPLVQRPDGSFVEGTDGSQGWYVPDAVMLRLLEAD</sequence>
<evidence type="ECO:0000256" key="1">
    <source>
        <dbReference type="SAM" id="Phobius"/>
    </source>
</evidence>
<gene>
    <name evidence="2" type="ORF">IAC79_05455</name>
</gene>
<reference evidence="2" key="2">
    <citation type="journal article" date="2021" name="PeerJ">
        <title>Extensive microbial diversity within the chicken gut microbiome revealed by metagenomics and culture.</title>
        <authorList>
            <person name="Gilroy R."/>
            <person name="Ravi A."/>
            <person name="Getino M."/>
            <person name="Pursley I."/>
            <person name="Horton D.L."/>
            <person name="Alikhan N.F."/>
            <person name="Baker D."/>
            <person name="Gharbi K."/>
            <person name="Hall N."/>
            <person name="Watson M."/>
            <person name="Adriaenssens E.M."/>
            <person name="Foster-Nyarko E."/>
            <person name="Jarju S."/>
            <person name="Secka A."/>
            <person name="Antonio M."/>
            <person name="Oren A."/>
            <person name="Chaudhuri R.R."/>
            <person name="La Ragione R."/>
            <person name="Hildebrand F."/>
            <person name="Pallen M.J."/>
        </authorList>
    </citation>
    <scope>NUCLEOTIDE SEQUENCE</scope>
    <source>
        <strain evidence="2">35461</strain>
    </source>
</reference>